<evidence type="ECO:0000313" key="2">
    <source>
        <dbReference type="EMBL" id="KUJ16220.1"/>
    </source>
</evidence>
<evidence type="ECO:0000313" key="3">
    <source>
        <dbReference type="Proteomes" id="UP000070700"/>
    </source>
</evidence>
<organism evidence="2 3">
    <name type="scientific">Mollisia scopiformis</name>
    <name type="common">Conifer needle endophyte fungus</name>
    <name type="synonym">Phialocephala scopiformis</name>
    <dbReference type="NCBI Taxonomy" id="149040"/>
    <lineage>
        <taxon>Eukaryota</taxon>
        <taxon>Fungi</taxon>
        <taxon>Dikarya</taxon>
        <taxon>Ascomycota</taxon>
        <taxon>Pezizomycotina</taxon>
        <taxon>Leotiomycetes</taxon>
        <taxon>Helotiales</taxon>
        <taxon>Mollisiaceae</taxon>
        <taxon>Mollisia</taxon>
    </lineage>
</organism>
<evidence type="ECO:0000256" key="1">
    <source>
        <dbReference type="SAM" id="MobiDB-lite"/>
    </source>
</evidence>
<dbReference type="EMBL" id="KQ947416">
    <property type="protein sequence ID" value="KUJ16220.1"/>
    <property type="molecule type" value="Genomic_DNA"/>
</dbReference>
<feature type="compositionally biased region" description="Polar residues" evidence="1">
    <location>
        <begin position="52"/>
        <end position="64"/>
    </location>
</feature>
<feature type="region of interest" description="Disordered" evidence="1">
    <location>
        <begin position="39"/>
        <end position="64"/>
    </location>
</feature>
<dbReference type="InParanoid" id="A0A194X7S7"/>
<sequence length="123" mass="13658">MLIDVCGGELYFALVIAGVPCWASDSRFLKEAETLSTELGGGRRSTLPRAHTVSSTHDGQQSISHLHEQQKITTYSINMGPKIIAQGCHWDGQDPGHNLIFVHFESLECTCERQPKPEPERVQ</sequence>
<keyword evidence="3" id="KW-1185">Reference proteome</keyword>
<dbReference type="RefSeq" id="XP_018070575.1">
    <property type="nucleotide sequence ID" value="XM_018222030.1"/>
</dbReference>
<name>A0A194X7S7_MOLSC</name>
<protein>
    <submittedName>
        <fullName evidence="2">Uncharacterized protein</fullName>
    </submittedName>
</protein>
<dbReference type="KEGG" id="psco:LY89DRAFT_77632"/>
<dbReference type="GeneID" id="28831756"/>
<dbReference type="Proteomes" id="UP000070700">
    <property type="component" value="Unassembled WGS sequence"/>
</dbReference>
<proteinExistence type="predicted"/>
<gene>
    <name evidence="2" type="ORF">LY89DRAFT_77632</name>
</gene>
<accession>A0A194X7S7</accession>
<dbReference type="AlphaFoldDB" id="A0A194X7S7"/>
<reference evidence="2 3" key="1">
    <citation type="submission" date="2015-10" db="EMBL/GenBank/DDBJ databases">
        <title>Full genome of DAOMC 229536 Phialocephala scopiformis, a fungal endophyte of spruce producing the potent anti-insectan compound rugulosin.</title>
        <authorList>
            <consortium name="DOE Joint Genome Institute"/>
            <person name="Walker A.K."/>
            <person name="Frasz S.L."/>
            <person name="Seifert K.A."/>
            <person name="Miller J.D."/>
            <person name="Mondo S.J."/>
            <person name="Labutti K."/>
            <person name="Lipzen A."/>
            <person name="Dockter R."/>
            <person name="Kennedy M."/>
            <person name="Grigoriev I.V."/>
            <person name="Spatafora J.W."/>
        </authorList>
    </citation>
    <scope>NUCLEOTIDE SEQUENCE [LARGE SCALE GENOMIC DNA]</scope>
    <source>
        <strain evidence="2 3">CBS 120377</strain>
    </source>
</reference>